<gene>
    <name evidence="2" type="ORF">EZ428_04395</name>
</gene>
<dbReference type="NCBIfam" id="TIGR04131">
    <property type="entry name" value="Bac_Flav_CTERM"/>
    <property type="match status" value="1"/>
</dbReference>
<dbReference type="OrthoDB" id="635358at2"/>
<dbReference type="InterPro" id="IPR026341">
    <property type="entry name" value="T9SS_type_B"/>
</dbReference>
<evidence type="ECO:0000313" key="3">
    <source>
        <dbReference type="Proteomes" id="UP000292884"/>
    </source>
</evidence>
<keyword evidence="3" id="KW-1185">Reference proteome</keyword>
<dbReference type="SUPFAM" id="SSF51126">
    <property type="entry name" value="Pectin lyase-like"/>
    <property type="match status" value="1"/>
</dbReference>
<dbReference type="Proteomes" id="UP000292884">
    <property type="component" value="Unassembled WGS sequence"/>
</dbReference>
<dbReference type="EMBL" id="SJSK01000001">
    <property type="protein sequence ID" value="TCC94020.1"/>
    <property type="molecule type" value="Genomic_DNA"/>
</dbReference>
<dbReference type="RefSeq" id="WP_131551884.1">
    <property type="nucleotide sequence ID" value="NZ_SJSK01000001.1"/>
</dbReference>
<dbReference type="Pfam" id="PF13585">
    <property type="entry name" value="CHU_C"/>
    <property type="match status" value="1"/>
</dbReference>
<organism evidence="2 3">
    <name type="scientific">Pedobacter frigiditerrae</name>
    <dbReference type="NCBI Taxonomy" id="2530452"/>
    <lineage>
        <taxon>Bacteria</taxon>
        <taxon>Pseudomonadati</taxon>
        <taxon>Bacteroidota</taxon>
        <taxon>Sphingobacteriia</taxon>
        <taxon>Sphingobacteriales</taxon>
        <taxon>Sphingobacteriaceae</taxon>
        <taxon>Pedobacter</taxon>
    </lineage>
</organism>
<dbReference type="InterPro" id="IPR011050">
    <property type="entry name" value="Pectin_lyase_fold/virulence"/>
</dbReference>
<evidence type="ECO:0000256" key="1">
    <source>
        <dbReference type="SAM" id="SignalP"/>
    </source>
</evidence>
<comment type="caution">
    <text evidence="2">The sequence shown here is derived from an EMBL/GenBank/DDBJ whole genome shotgun (WGS) entry which is preliminary data.</text>
</comment>
<protein>
    <submittedName>
        <fullName evidence="2">Gliding motility-associated C-terminal domain-containing protein</fullName>
    </submittedName>
</protein>
<proteinExistence type="predicted"/>
<name>A0A4R0N2N4_9SPHI</name>
<feature type="signal peptide" evidence="1">
    <location>
        <begin position="1"/>
        <end position="19"/>
    </location>
</feature>
<reference evidence="2 3" key="1">
    <citation type="submission" date="2019-02" db="EMBL/GenBank/DDBJ databases">
        <title>Pedobacter sp. RP-1-13 sp. nov., isolated from Arctic soil.</title>
        <authorList>
            <person name="Dahal R.H."/>
        </authorList>
    </citation>
    <scope>NUCLEOTIDE SEQUENCE [LARGE SCALE GENOMIC DNA]</scope>
    <source>
        <strain evidence="2 3">RP-1-13</strain>
    </source>
</reference>
<keyword evidence="1" id="KW-0732">Signal</keyword>
<dbReference type="AlphaFoldDB" id="A0A4R0N2N4"/>
<evidence type="ECO:0000313" key="2">
    <source>
        <dbReference type="EMBL" id="TCC94020.1"/>
    </source>
</evidence>
<sequence length="876" mass="93591">MKRILVFLFLGFSAITLQAATFTVTSNADAGAGTLREAITLANANGTTTKDYIHFNIIGTARTDVSISLENELPILTSNIVIDGTTQVLNLLGNPNIKIALVRAGSTFFSGLRLDNASAVEIYGISFSNFRSDPLGAVDEKKAAIFLYNSKDVIIGAPLKQNCFSNSYAGILSPFVIPRFDNVNIKISSNILGLSEDGMTAQPNESAIDVSFLNNSTIGGDTQVEGNLLGSNTRAGIAVAGATNDIKISYNKIGLNINNSQVISSAARGVMVNGESAMPLIKNNIIVGQLLGLYLDYANGGFKVEGNSIGTGPIGTENYGNTTGIHVRFCNKGVIGGNSTTDGNSIAYNKTGVLIEIAYPISMYKNSFYCNTEAVLFKNLSDPTKIVKARITTITSNKISGTYLPNATVELFYAGSCLDCQGKTWLATVVADANGAWSYNGPITGQVTSMGTNTDGASSSFSKPDIDDAFRRVLPSVCGQANGSITLMRAYDYTSLAWYNSNGDIVGTDLTLINVPAGNYYLKVGQNGGCDIISATYNVPTSAILINETAKKIVDANCTSSNGSIKGITVSNNMPKTWYNAAAQIVSTSNDLLDMPIGNYYFTVGTGSCLVKSATYVIQNGATTYELRDFVITEASCGRPTGSIKITGYSTSTDYTFKWFDSDGKVMGTSLAVSNLFKGNYKLMAYNINTCSNLVGEFIVPEAKMPMINFDSMQKFLSCDGKSVSTTGLSIDGSTSPYTFKWTDENGNIVSDQLNFKGISIGRYQLMVTDKYGCISGTAPIDFTLIKNSALSFANSITPNGDGINDVWEIKGAQSYPDGDFSVFNRNGNRVFYSKGYSKPFDGLNKGNILPVGTYYYIIDLKTDCGNMSGSLTILR</sequence>
<feature type="chain" id="PRO_5020513629" evidence="1">
    <location>
        <begin position="20"/>
        <end position="876"/>
    </location>
</feature>
<accession>A0A4R0N2N4</accession>